<comment type="caution">
    <text evidence="1">The sequence shown here is derived from an EMBL/GenBank/DDBJ whole genome shotgun (WGS) entry which is preliminary data.</text>
</comment>
<dbReference type="PATRIC" id="fig|38307.3.peg.3165"/>
<organism evidence="1 2">
    <name type="scientific">Gluconobacter cerinus</name>
    <dbReference type="NCBI Taxonomy" id="38307"/>
    <lineage>
        <taxon>Bacteria</taxon>
        <taxon>Pseudomonadati</taxon>
        <taxon>Pseudomonadota</taxon>
        <taxon>Alphaproteobacteria</taxon>
        <taxon>Acetobacterales</taxon>
        <taxon>Acetobacteraceae</taxon>
        <taxon>Gluconobacter</taxon>
    </lineage>
</organism>
<name>A0A1B6VGK1_9PROT</name>
<dbReference type="Proteomes" id="UP000077786">
    <property type="component" value="Unassembled WGS sequence"/>
</dbReference>
<protein>
    <submittedName>
        <fullName evidence="1">Uncharacterized protein</fullName>
    </submittedName>
</protein>
<dbReference type="EMBL" id="LUTU01000017">
    <property type="protein sequence ID" value="OAJ66345.1"/>
    <property type="molecule type" value="Genomic_DNA"/>
</dbReference>
<dbReference type="AlphaFoldDB" id="A0A1B6VGK1"/>
<sequence>MNGVIVLLLSNTGRSASPPQSCLHETRQAARYCDQKTAIQRNSATHLRQ</sequence>
<evidence type="ECO:0000313" key="1">
    <source>
        <dbReference type="EMBL" id="OAJ66345.1"/>
    </source>
</evidence>
<evidence type="ECO:0000313" key="2">
    <source>
        <dbReference type="Proteomes" id="UP000077786"/>
    </source>
</evidence>
<proteinExistence type="predicted"/>
<reference evidence="1 2" key="1">
    <citation type="submission" date="2016-03" db="EMBL/GenBank/DDBJ databases">
        <title>Draft genome sequence of Gluconobacter cerinus strain CECT 9110.</title>
        <authorList>
            <person name="Sainz F."/>
            <person name="Mas A."/>
            <person name="Torija M.J."/>
        </authorList>
    </citation>
    <scope>NUCLEOTIDE SEQUENCE [LARGE SCALE GENOMIC DNA]</scope>
    <source>
        <strain evidence="1 2">CECT 9110</strain>
    </source>
</reference>
<gene>
    <name evidence="1" type="ORF">A0123_03022</name>
</gene>
<accession>A0A1B6VGK1</accession>